<evidence type="ECO:0000256" key="2">
    <source>
        <dbReference type="ARBA" id="ARBA00022490"/>
    </source>
</evidence>
<dbReference type="InterPro" id="IPR013762">
    <property type="entry name" value="Integrase-like_cat_sf"/>
</dbReference>
<dbReference type="EMBL" id="JYIY01000079">
    <property type="protein sequence ID" value="KJL35303.1"/>
    <property type="molecule type" value="Genomic_DNA"/>
</dbReference>
<evidence type="ECO:0000256" key="9">
    <source>
        <dbReference type="HAMAP-Rule" id="MF_01808"/>
    </source>
</evidence>
<dbReference type="GO" id="GO:0003677">
    <property type="term" value="F:DNA binding"/>
    <property type="evidence" value="ECO:0007669"/>
    <property type="project" value="UniProtKB-UniRule"/>
</dbReference>
<dbReference type="InterPro" id="IPR010998">
    <property type="entry name" value="Integrase_recombinase_N"/>
</dbReference>
<dbReference type="InterPro" id="IPR004107">
    <property type="entry name" value="Integrase_SAM-like_N"/>
</dbReference>
<dbReference type="GO" id="GO:0006313">
    <property type="term" value="P:DNA transposition"/>
    <property type="evidence" value="ECO:0007669"/>
    <property type="project" value="UniProtKB-UniRule"/>
</dbReference>
<feature type="active site" evidence="9">
    <location>
        <position position="288"/>
    </location>
</feature>
<evidence type="ECO:0000256" key="8">
    <source>
        <dbReference type="ARBA" id="ARBA00023306"/>
    </source>
</evidence>
<keyword evidence="2 9" id="KW-0963">Cytoplasm</keyword>
<evidence type="ECO:0000313" key="12">
    <source>
        <dbReference type="EMBL" id="KJL35303.1"/>
    </source>
</evidence>
<evidence type="ECO:0000256" key="7">
    <source>
        <dbReference type="ARBA" id="ARBA00023172"/>
    </source>
</evidence>
<evidence type="ECO:0000259" key="11">
    <source>
        <dbReference type="PROSITE" id="PS51900"/>
    </source>
</evidence>
<dbReference type="Pfam" id="PF00589">
    <property type="entry name" value="Phage_integrase"/>
    <property type="match status" value="1"/>
</dbReference>
<evidence type="ECO:0000256" key="6">
    <source>
        <dbReference type="ARBA" id="ARBA00023125"/>
    </source>
</evidence>
<name>A0A0F0LQ76_9MICO</name>
<gene>
    <name evidence="12" type="primary">xerC_2</name>
    <name evidence="9" type="synonym">xerC</name>
    <name evidence="12" type="ORF">RR49_02525</name>
</gene>
<dbReference type="NCBIfam" id="NF001399">
    <property type="entry name" value="PRK00283.1"/>
    <property type="match status" value="1"/>
</dbReference>
<dbReference type="Pfam" id="PF02899">
    <property type="entry name" value="Phage_int_SAM_1"/>
    <property type="match status" value="1"/>
</dbReference>
<dbReference type="InterPro" id="IPR011010">
    <property type="entry name" value="DNA_brk_join_enz"/>
</dbReference>
<keyword evidence="7 9" id="KW-0233">DNA recombination</keyword>
<comment type="caution">
    <text evidence="12">The sequence shown here is derived from an EMBL/GenBank/DDBJ whole genome shotgun (WGS) entry which is preliminary data.</text>
</comment>
<dbReference type="GO" id="GO:0005737">
    <property type="term" value="C:cytoplasm"/>
    <property type="evidence" value="ECO:0007669"/>
    <property type="project" value="UniProtKB-SubCell"/>
</dbReference>
<dbReference type="PANTHER" id="PTHR30349:SF77">
    <property type="entry name" value="TYROSINE RECOMBINASE XERC"/>
    <property type="match status" value="1"/>
</dbReference>
<dbReference type="InterPro" id="IPR002104">
    <property type="entry name" value="Integrase_catalytic"/>
</dbReference>
<dbReference type="GO" id="GO:0007059">
    <property type="term" value="P:chromosome segregation"/>
    <property type="evidence" value="ECO:0007669"/>
    <property type="project" value="UniProtKB-UniRule"/>
</dbReference>
<comment type="similarity">
    <text evidence="9">Belongs to the 'phage' integrase family. XerC subfamily.</text>
</comment>
<dbReference type="PROSITE" id="PS51898">
    <property type="entry name" value="TYR_RECOMBINASE"/>
    <property type="match status" value="1"/>
</dbReference>
<keyword evidence="3 9" id="KW-0132">Cell division</keyword>
<dbReference type="InterPro" id="IPR044068">
    <property type="entry name" value="CB"/>
</dbReference>
<proteinExistence type="inferred from homology"/>
<dbReference type="RefSeq" id="WP_048808860.1">
    <property type="nucleotide sequence ID" value="NZ_JYIY01000079.1"/>
</dbReference>
<evidence type="ECO:0000256" key="5">
    <source>
        <dbReference type="ARBA" id="ARBA00022908"/>
    </source>
</evidence>
<feature type="domain" description="Core-binding (CB)" evidence="11">
    <location>
        <begin position="16"/>
        <end position="100"/>
    </location>
</feature>
<dbReference type="InterPro" id="IPR023009">
    <property type="entry name" value="Tyrosine_recombinase_XerC/XerD"/>
</dbReference>
<feature type="active site" evidence="9">
    <location>
        <position position="189"/>
    </location>
</feature>
<feature type="active site" evidence="9">
    <location>
        <position position="265"/>
    </location>
</feature>
<reference evidence="12 13" key="1">
    <citation type="submission" date="2015-02" db="EMBL/GenBank/DDBJ databases">
        <title>Draft genome sequences of ten Microbacterium spp. with emphasis on heavy metal contaminated environments.</title>
        <authorList>
            <person name="Corretto E."/>
        </authorList>
    </citation>
    <scope>NUCLEOTIDE SEQUENCE [LARGE SCALE GENOMIC DNA]</scope>
    <source>
        <strain evidence="12 13">DSM 18659</strain>
    </source>
</reference>
<evidence type="ECO:0000313" key="13">
    <source>
        <dbReference type="Proteomes" id="UP000033451"/>
    </source>
</evidence>
<dbReference type="HAMAP" id="MF_01808">
    <property type="entry name" value="Recomb_XerC_XerD"/>
    <property type="match status" value="1"/>
</dbReference>
<keyword evidence="13" id="KW-1185">Reference proteome</keyword>
<keyword evidence="6 9" id="KW-0238">DNA-binding</keyword>
<organism evidence="12 13">
    <name type="scientific">Microbacterium ginsengisoli</name>
    <dbReference type="NCBI Taxonomy" id="400772"/>
    <lineage>
        <taxon>Bacteria</taxon>
        <taxon>Bacillati</taxon>
        <taxon>Actinomycetota</taxon>
        <taxon>Actinomycetes</taxon>
        <taxon>Micrococcales</taxon>
        <taxon>Microbacteriaceae</taxon>
        <taxon>Microbacterium</taxon>
    </lineage>
</organism>
<keyword evidence="5 9" id="KW-0229">DNA integration</keyword>
<dbReference type="Gene3D" id="1.10.150.130">
    <property type="match status" value="1"/>
</dbReference>
<dbReference type="OrthoDB" id="9801717at2"/>
<dbReference type="PANTHER" id="PTHR30349">
    <property type="entry name" value="PHAGE INTEGRASE-RELATED"/>
    <property type="match status" value="1"/>
</dbReference>
<sequence>MTSEASVVPSSPRPPAALDEVAREWLVHLRDVRRLSPATVRAYTQDMVDLSHHLGEHRSIDDIDTDDLREWMWAAVQRGDAPATLARRRATVRGLFSWAFERGLVARDPAARLAAPARGRTLPRVATTTAVDQVLAAAAARAAERDPVAVRDHALLEMLYATGVRVSELCALRVTDIDRARRTARVRGKGDKERVVPFGAPADRALGEYLDSARPVLRARSADPGDRVFLGARGGALTPRGVYRVVSSALAPALGVEHVGPHTLRHTAATHLLDGGADLRAVQELLGHASLGTTQIYTHVSTERLTAAYRQAHPRA</sequence>
<dbReference type="Proteomes" id="UP000033451">
    <property type="component" value="Unassembled WGS sequence"/>
</dbReference>
<accession>A0A0F0LQ76</accession>
<dbReference type="AlphaFoldDB" id="A0A0F0LQ76"/>
<feature type="active site" description="O-(3'-phospho-DNA)-tyrosine intermediate" evidence="9">
    <location>
        <position position="297"/>
    </location>
</feature>
<feature type="active site" evidence="9">
    <location>
        <position position="165"/>
    </location>
</feature>
<dbReference type="InterPro" id="IPR050090">
    <property type="entry name" value="Tyrosine_recombinase_XerCD"/>
</dbReference>
<evidence type="ECO:0000259" key="10">
    <source>
        <dbReference type="PROSITE" id="PS51898"/>
    </source>
</evidence>
<comment type="subcellular location">
    <subcellularLocation>
        <location evidence="1 9">Cytoplasm</location>
    </subcellularLocation>
</comment>
<keyword evidence="8 9" id="KW-0131">Cell cycle</keyword>
<feature type="active site" evidence="9">
    <location>
        <position position="262"/>
    </location>
</feature>
<dbReference type="Gene3D" id="1.10.443.10">
    <property type="entry name" value="Intergrase catalytic core"/>
    <property type="match status" value="1"/>
</dbReference>
<evidence type="ECO:0000256" key="3">
    <source>
        <dbReference type="ARBA" id="ARBA00022618"/>
    </source>
</evidence>
<dbReference type="PATRIC" id="fig|400772.4.peg.2536"/>
<feature type="domain" description="Tyr recombinase" evidence="10">
    <location>
        <begin position="121"/>
        <end position="310"/>
    </location>
</feature>
<protein>
    <recommendedName>
        <fullName evidence="9">Tyrosine recombinase XerC</fullName>
    </recommendedName>
</protein>
<comment type="subunit">
    <text evidence="9">Forms a cyclic heterotetrameric complex composed of two molecules of XerC and two molecules of XerD.</text>
</comment>
<evidence type="ECO:0000256" key="1">
    <source>
        <dbReference type="ARBA" id="ARBA00004496"/>
    </source>
</evidence>
<dbReference type="PROSITE" id="PS51900">
    <property type="entry name" value="CB"/>
    <property type="match status" value="1"/>
</dbReference>
<dbReference type="CDD" id="cd00798">
    <property type="entry name" value="INT_XerDC_C"/>
    <property type="match status" value="1"/>
</dbReference>
<comment type="function">
    <text evidence="9">Site-specific tyrosine recombinase, which acts by catalyzing the cutting and rejoining of the recombining DNA molecules. The XerC-XerD complex is essential to convert dimers of the bacterial chromosome into monomers to permit their segregation at cell division. It also contributes to the segregational stability of plasmids.</text>
</comment>
<dbReference type="SUPFAM" id="SSF56349">
    <property type="entry name" value="DNA breaking-rejoining enzymes"/>
    <property type="match status" value="1"/>
</dbReference>
<dbReference type="GO" id="GO:0051301">
    <property type="term" value="P:cell division"/>
    <property type="evidence" value="ECO:0007669"/>
    <property type="project" value="UniProtKB-KW"/>
</dbReference>
<evidence type="ECO:0000256" key="4">
    <source>
        <dbReference type="ARBA" id="ARBA00022829"/>
    </source>
</evidence>
<dbReference type="GO" id="GO:0009037">
    <property type="term" value="F:tyrosine-based site-specific recombinase activity"/>
    <property type="evidence" value="ECO:0007669"/>
    <property type="project" value="UniProtKB-UniRule"/>
</dbReference>
<dbReference type="STRING" id="400772.RR49_02525"/>
<keyword evidence="4 9" id="KW-0159">Chromosome partition</keyword>